<dbReference type="EMBL" id="JAOPKB010000033">
    <property type="protein sequence ID" value="MCU4975990.1"/>
    <property type="molecule type" value="Genomic_DNA"/>
</dbReference>
<evidence type="ECO:0000313" key="2">
    <source>
        <dbReference type="Proteomes" id="UP001320972"/>
    </source>
</evidence>
<sequence>MTNLNKSRREMIAVGVLSTMSGCLDGSLLSSESEDSASLGGIFVRDHREEIDTYQIQLERDSEIVYQGELTIDSAYEFIESTWSSEPATYELIWATDEEMGSVSIPTDVREEMDEGDCFHPEILHRGHYGPVVDMHLTEDVDEGAC</sequence>
<comment type="caution">
    <text evidence="1">The sequence shown here is derived from an EMBL/GenBank/DDBJ whole genome shotgun (WGS) entry which is preliminary data.</text>
</comment>
<organism evidence="1 2">
    <name type="scientific">Natronoglomus mannanivorans</name>
    <dbReference type="NCBI Taxonomy" id="2979990"/>
    <lineage>
        <taxon>Archaea</taxon>
        <taxon>Methanobacteriati</taxon>
        <taxon>Methanobacteriota</taxon>
        <taxon>Stenosarchaea group</taxon>
        <taxon>Halobacteria</taxon>
        <taxon>Halobacteriales</taxon>
        <taxon>Natrialbaceae</taxon>
        <taxon>Natronoglomus</taxon>
    </lineage>
</organism>
<dbReference type="RefSeq" id="WP_338009518.1">
    <property type="nucleotide sequence ID" value="NZ_JAOPKB010000033.1"/>
</dbReference>
<gene>
    <name evidence="1" type="ORF">OB955_25280</name>
</gene>
<proteinExistence type="predicted"/>
<name>A0ABT2QM31_9EURY</name>
<dbReference type="Proteomes" id="UP001320972">
    <property type="component" value="Unassembled WGS sequence"/>
</dbReference>
<evidence type="ECO:0000313" key="1">
    <source>
        <dbReference type="EMBL" id="MCU4975990.1"/>
    </source>
</evidence>
<accession>A0ABT2QM31</accession>
<keyword evidence="2" id="KW-1185">Reference proteome</keyword>
<reference evidence="1 2" key="1">
    <citation type="submission" date="2022-09" db="EMBL/GenBank/DDBJ databases">
        <title>Enrichment on poylsaccharides allowed isolation of novel metabolic and taxonomic groups of Haloarchaea.</title>
        <authorList>
            <person name="Sorokin D.Y."/>
            <person name="Elcheninov A.G."/>
            <person name="Khizhniak T.V."/>
            <person name="Kolganova T.V."/>
            <person name="Kublanov I.V."/>
        </authorList>
    </citation>
    <scope>NUCLEOTIDE SEQUENCE [LARGE SCALE GENOMIC DNA]</scope>
    <source>
        <strain evidence="1 2">AArc-m2/3/4</strain>
    </source>
</reference>
<dbReference type="PROSITE" id="PS51257">
    <property type="entry name" value="PROKAR_LIPOPROTEIN"/>
    <property type="match status" value="1"/>
</dbReference>
<protein>
    <submittedName>
        <fullName evidence="1">Uncharacterized protein</fullName>
    </submittedName>
</protein>